<accession>A0A1Y2AJ81</accession>
<organism evidence="7 8">
    <name type="scientific">Naematelia encephala</name>
    <dbReference type="NCBI Taxonomy" id="71784"/>
    <lineage>
        <taxon>Eukaryota</taxon>
        <taxon>Fungi</taxon>
        <taxon>Dikarya</taxon>
        <taxon>Basidiomycota</taxon>
        <taxon>Agaricomycotina</taxon>
        <taxon>Tremellomycetes</taxon>
        <taxon>Tremellales</taxon>
        <taxon>Naemateliaceae</taxon>
        <taxon>Naematelia</taxon>
    </lineage>
</organism>
<dbReference type="STRING" id="71784.A0A1Y2AJ81"/>
<dbReference type="OrthoDB" id="10250504at2759"/>
<dbReference type="InterPro" id="IPR036898">
    <property type="entry name" value="RNA_pol_Rpb7-like_N_sf"/>
</dbReference>
<dbReference type="InterPro" id="IPR041178">
    <property type="entry name" value="RPA43_OB"/>
</dbReference>
<name>A0A1Y2AJ81_9TREE</name>
<feature type="compositionally biased region" description="Acidic residues" evidence="5">
    <location>
        <begin position="115"/>
        <end position="137"/>
    </location>
</feature>
<comment type="caution">
    <text evidence="7">The sequence shown here is derived from an EMBL/GenBank/DDBJ whole genome shotgun (WGS) entry which is preliminary data.</text>
</comment>
<dbReference type="Proteomes" id="UP000193986">
    <property type="component" value="Unassembled WGS sequence"/>
</dbReference>
<feature type="compositionally biased region" description="Basic and acidic residues" evidence="5">
    <location>
        <begin position="255"/>
        <end position="292"/>
    </location>
</feature>
<gene>
    <name evidence="7" type="ORF">BCR39DRAFT_460421</name>
</gene>
<dbReference type="InParanoid" id="A0A1Y2AJ81"/>
<evidence type="ECO:0000313" key="7">
    <source>
        <dbReference type="EMBL" id="ORY22628.1"/>
    </source>
</evidence>
<keyword evidence="4" id="KW-0539">Nucleus</keyword>
<dbReference type="GO" id="GO:0005736">
    <property type="term" value="C:RNA polymerase I complex"/>
    <property type="evidence" value="ECO:0007669"/>
    <property type="project" value="TreeGrafter"/>
</dbReference>
<evidence type="ECO:0000256" key="2">
    <source>
        <dbReference type="ARBA" id="ARBA00022478"/>
    </source>
</evidence>
<comment type="subcellular location">
    <subcellularLocation>
        <location evidence="1">Nucleus</location>
    </subcellularLocation>
</comment>
<evidence type="ECO:0000256" key="4">
    <source>
        <dbReference type="ARBA" id="ARBA00023242"/>
    </source>
</evidence>
<dbReference type="Gene3D" id="3.30.1490.120">
    <property type="entry name" value="RNA polymerase Rpb7-like, N-terminal domain"/>
    <property type="match status" value="1"/>
</dbReference>
<dbReference type="PANTHER" id="PTHR12709">
    <property type="entry name" value="DNA-DIRECTED RNA POLYMERASE II, III"/>
    <property type="match status" value="1"/>
</dbReference>
<dbReference type="EMBL" id="MCFC01000090">
    <property type="protein sequence ID" value="ORY22628.1"/>
    <property type="molecule type" value="Genomic_DNA"/>
</dbReference>
<dbReference type="Gene3D" id="2.40.50.1060">
    <property type="match status" value="1"/>
</dbReference>
<feature type="non-terminal residue" evidence="7">
    <location>
        <position position="328"/>
    </location>
</feature>
<dbReference type="PANTHER" id="PTHR12709:SF5">
    <property type="entry name" value="DNA-DIRECTED RNA POLYMERASE I SUBUNIT RPA43"/>
    <property type="match status" value="1"/>
</dbReference>
<keyword evidence="2" id="KW-0240">DNA-directed RNA polymerase</keyword>
<feature type="domain" description="RPA43 OB" evidence="6">
    <location>
        <begin position="71"/>
        <end position="181"/>
    </location>
</feature>
<evidence type="ECO:0000256" key="5">
    <source>
        <dbReference type="SAM" id="MobiDB-lite"/>
    </source>
</evidence>
<dbReference type="GO" id="GO:0006352">
    <property type="term" value="P:DNA-templated transcription initiation"/>
    <property type="evidence" value="ECO:0007669"/>
    <property type="project" value="InterPro"/>
</dbReference>
<feature type="non-terminal residue" evidence="7">
    <location>
        <position position="1"/>
    </location>
</feature>
<dbReference type="InterPro" id="IPR045113">
    <property type="entry name" value="Rpb7-like"/>
</dbReference>
<evidence type="ECO:0000259" key="6">
    <source>
        <dbReference type="Pfam" id="PF17875"/>
    </source>
</evidence>
<evidence type="ECO:0000256" key="3">
    <source>
        <dbReference type="ARBA" id="ARBA00023163"/>
    </source>
</evidence>
<keyword evidence="8" id="KW-1185">Reference proteome</keyword>
<reference evidence="7 8" key="1">
    <citation type="submission" date="2016-07" db="EMBL/GenBank/DDBJ databases">
        <title>Pervasive Adenine N6-methylation of Active Genes in Fungi.</title>
        <authorList>
            <consortium name="DOE Joint Genome Institute"/>
            <person name="Mondo S.J."/>
            <person name="Dannebaum R.O."/>
            <person name="Kuo R.C."/>
            <person name="Labutti K."/>
            <person name="Haridas S."/>
            <person name="Kuo A."/>
            <person name="Salamov A."/>
            <person name="Ahrendt S.R."/>
            <person name="Lipzen A."/>
            <person name="Sullivan W."/>
            <person name="Andreopoulos W.B."/>
            <person name="Clum A."/>
            <person name="Lindquist E."/>
            <person name="Daum C."/>
            <person name="Ramamoorthy G.K."/>
            <person name="Gryganskyi A."/>
            <person name="Culley D."/>
            <person name="Magnuson J.K."/>
            <person name="James T.Y."/>
            <person name="O'Malley M.A."/>
            <person name="Stajich J.E."/>
            <person name="Spatafora J.W."/>
            <person name="Visel A."/>
            <person name="Grigoriev I.V."/>
        </authorList>
    </citation>
    <scope>NUCLEOTIDE SEQUENCE [LARGE SCALE GENOMIC DNA]</scope>
    <source>
        <strain evidence="7 8">68-887.2</strain>
    </source>
</reference>
<sequence length="328" mass="36461">LRLSVPPKYSGDWLAGVREVLDGMIMRYMPQLNGVLLAHWEHEFMDDTVKFINECPFGVCEVQFRSILWAPKIGQRLYGTHSLSSPSHLSLLFSKTFNISIPLQHIPLDQYEFEATDPVDGDDDSDSENSDDDDEDGVHEVGRWKRKKDGKLLGQGGKGIKFTVIGMQVSNQMLSLTGSLLSDPSNPPPPPETTVAIRAASPSISPEPEEDLTNMDIDPPIAPPQTKKPQKANTDSHSPVNGAYDQELQPVPHKAVKEVTIDERFLSSRELKKKRKDDEKRKRDERKARKEGQVLQAVEHVAAGDLIQVQGKAIDDGVGEAKKRKAEG</sequence>
<protein>
    <recommendedName>
        <fullName evidence="6">RPA43 OB domain-containing protein</fullName>
    </recommendedName>
</protein>
<feature type="region of interest" description="Disordered" evidence="5">
    <location>
        <begin position="115"/>
        <end position="143"/>
    </location>
</feature>
<evidence type="ECO:0000313" key="8">
    <source>
        <dbReference type="Proteomes" id="UP000193986"/>
    </source>
</evidence>
<keyword evidence="3" id="KW-0804">Transcription</keyword>
<proteinExistence type="predicted"/>
<evidence type="ECO:0000256" key="1">
    <source>
        <dbReference type="ARBA" id="ARBA00004123"/>
    </source>
</evidence>
<feature type="region of interest" description="Disordered" evidence="5">
    <location>
        <begin position="203"/>
        <end position="292"/>
    </location>
</feature>
<dbReference type="AlphaFoldDB" id="A0A1Y2AJ81"/>
<dbReference type="GO" id="GO:0006362">
    <property type="term" value="P:transcription elongation by RNA polymerase I"/>
    <property type="evidence" value="ECO:0007669"/>
    <property type="project" value="TreeGrafter"/>
</dbReference>
<dbReference type="Pfam" id="PF17875">
    <property type="entry name" value="RPA43_OB"/>
    <property type="match status" value="1"/>
</dbReference>
<dbReference type="FunCoup" id="A0A1Y2AJ81">
    <property type="interactions" value="28"/>
</dbReference>